<dbReference type="AlphaFoldDB" id="A0A0V0HLM8"/>
<dbReference type="EMBL" id="GEDG01018142">
    <property type="protein sequence ID" value="JAP21043.1"/>
    <property type="molecule type" value="Transcribed_RNA"/>
</dbReference>
<feature type="signal peptide" evidence="1">
    <location>
        <begin position="1"/>
        <end position="15"/>
    </location>
</feature>
<accession>A0A0V0HLM8</accession>
<protein>
    <submittedName>
        <fullName evidence="2">Putative ovule protein</fullName>
    </submittedName>
</protein>
<keyword evidence="1" id="KW-0732">Signal</keyword>
<feature type="chain" id="PRO_5012791441" evidence="1">
    <location>
        <begin position="16"/>
        <end position="69"/>
    </location>
</feature>
<name>A0A0V0HLM8_SOLCH</name>
<sequence length="69" mass="7539">MGLSLAWSCIVVVSGAGLGNFFINAKQGRLGQVKMLIGRCLPHPALLTSLFPVLKSDLECWFFLNSKFP</sequence>
<reference evidence="2" key="1">
    <citation type="submission" date="2015-12" db="EMBL/GenBank/DDBJ databases">
        <title>Gene expression during late stages of embryo sac development: a critical building block for successful pollen-pistil interactions.</title>
        <authorList>
            <person name="Liu Y."/>
            <person name="Joly V."/>
            <person name="Sabar M."/>
            <person name="Matton D.P."/>
        </authorList>
    </citation>
    <scope>NUCLEOTIDE SEQUENCE</scope>
</reference>
<evidence type="ECO:0000256" key="1">
    <source>
        <dbReference type="SAM" id="SignalP"/>
    </source>
</evidence>
<evidence type="ECO:0000313" key="2">
    <source>
        <dbReference type="EMBL" id="JAP21043.1"/>
    </source>
</evidence>
<proteinExistence type="predicted"/>
<organism evidence="2">
    <name type="scientific">Solanum chacoense</name>
    <name type="common">Chaco potato</name>
    <dbReference type="NCBI Taxonomy" id="4108"/>
    <lineage>
        <taxon>Eukaryota</taxon>
        <taxon>Viridiplantae</taxon>
        <taxon>Streptophyta</taxon>
        <taxon>Embryophyta</taxon>
        <taxon>Tracheophyta</taxon>
        <taxon>Spermatophyta</taxon>
        <taxon>Magnoliopsida</taxon>
        <taxon>eudicotyledons</taxon>
        <taxon>Gunneridae</taxon>
        <taxon>Pentapetalae</taxon>
        <taxon>asterids</taxon>
        <taxon>lamiids</taxon>
        <taxon>Solanales</taxon>
        <taxon>Solanaceae</taxon>
        <taxon>Solanoideae</taxon>
        <taxon>Solaneae</taxon>
        <taxon>Solanum</taxon>
    </lineage>
</organism>